<dbReference type="GeneTree" id="ENSGT00940000164996"/>
<dbReference type="InterPro" id="IPR058913">
    <property type="entry name" value="Integrase_dom_put"/>
</dbReference>
<keyword evidence="3" id="KW-1185">Reference proteome</keyword>
<dbReference type="AlphaFoldDB" id="A0A8D0A769"/>
<dbReference type="Pfam" id="PF24764">
    <property type="entry name" value="rva_4"/>
    <property type="match status" value="1"/>
</dbReference>
<protein>
    <recommendedName>
        <fullName evidence="1">Integrase core domain-containing protein</fullName>
    </recommendedName>
</protein>
<dbReference type="Ensembl" id="ENSSLUT00000052052.1">
    <property type="protein sequence ID" value="ENSSLUP00000050555.1"/>
    <property type="gene ID" value="ENSSLUG00000022007.1"/>
</dbReference>
<dbReference type="InterPro" id="IPR012337">
    <property type="entry name" value="RNaseH-like_sf"/>
</dbReference>
<dbReference type="PANTHER" id="PTHR46791:SF11">
    <property type="entry name" value="INTEGRASE CATALYTIC DOMAIN-CONTAINING PROTEIN"/>
    <property type="match status" value="1"/>
</dbReference>
<name>A0A8D0A769_SANLU</name>
<dbReference type="PANTHER" id="PTHR46791">
    <property type="entry name" value="EXPRESSED PROTEIN"/>
    <property type="match status" value="1"/>
</dbReference>
<reference evidence="2" key="2">
    <citation type="submission" date="2025-09" db="UniProtKB">
        <authorList>
            <consortium name="Ensembl"/>
        </authorList>
    </citation>
    <scope>IDENTIFICATION</scope>
</reference>
<dbReference type="Proteomes" id="UP000694568">
    <property type="component" value="Unplaced"/>
</dbReference>
<proteinExistence type="predicted"/>
<evidence type="ECO:0000313" key="3">
    <source>
        <dbReference type="Proteomes" id="UP000694568"/>
    </source>
</evidence>
<feature type="domain" description="Integrase core" evidence="1">
    <location>
        <begin position="211"/>
        <end position="390"/>
    </location>
</feature>
<dbReference type="SUPFAM" id="SSF53098">
    <property type="entry name" value="Ribonuclease H-like"/>
    <property type="match status" value="1"/>
</dbReference>
<evidence type="ECO:0000259" key="1">
    <source>
        <dbReference type="Pfam" id="PF24764"/>
    </source>
</evidence>
<organism evidence="2 3">
    <name type="scientific">Sander lucioperca</name>
    <name type="common">Pike-perch</name>
    <name type="synonym">Perca lucioperca</name>
    <dbReference type="NCBI Taxonomy" id="283035"/>
    <lineage>
        <taxon>Eukaryota</taxon>
        <taxon>Metazoa</taxon>
        <taxon>Chordata</taxon>
        <taxon>Craniata</taxon>
        <taxon>Vertebrata</taxon>
        <taxon>Euteleostomi</taxon>
        <taxon>Actinopterygii</taxon>
        <taxon>Neopterygii</taxon>
        <taxon>Teleostei</taxon>
        <taxon>Neoteleostei</taxon>
        <taxon>Acanthomorphata</taxon>
        <taxon>Eupercaria</taxon>
        <taxon>Perciformes</taxon>
        <taxon>Percoidei</taxon>
        <taxon>Percidae</taxon>
        <taxon>Luciopercinae</taxon>
        <taxon>Sander</taxon>
    </lineage>
</organism>
<evidence type="ECO:0000313" key="2">
    <source>
        <dbReference type="Ensembl" id="ENSSLUP00000050555.1"/>
    </source>
</evidence>
<reference evidence="2" key="1">
    <citation type="submission" date="2025-08" db="UniProtKB">
        <authorList>
            <consortium name="Ensembl"/>
        </authorList>
    </citation>
    <scope>IDENTIFICATION</scope>
</reference>
<sequence>MFKNIMLKFYFFHKILRSRLEHILGRMPLDLDFLEFTCTQELVFLNAVSSQVTVCPAILDSLTQLHSLINLEKEKREQHIAVVQFEQGPAGRQRMVISPEYLSKLLELNLSVPCIAKLLGMSRRTVYRRMAESDLSVKALYSTMTEEELDQCVREIKSRQPHSRYRMMKALLQARGLRVQYNRVRASMHRVDTTGVISRMVHVGCIARRTYSVPGPQSLMHIDTNHKLIRYNIVVFGGIDGFSRKIMYLGAASNNLASTTLTFFLESVEKFGFPLRVRADQGVENDDVARFMFTVRGTGKSSFISGKSVHNQRIERLWRDLWAAVTCIYYDVLHYLEEEGFLSIANETHLFCCHFVFLPRLQDDLDTFRNGWDNHPLRTESHMTPNQLWDLGRTHYPIPGPDNTEWENSGLPFDDQSSIIVPDTACPLTDGQMTALRDAVNPRAASQSFGCDTYIAAVQFCEQFLGL</sequence>
<accession>A0A8D0A769</accession>